<dbReference type="RefSeq" id="WP_130607396.1">
    <property type="nucleotide sequence ID" value="NZ_AP019368.1"/>
</dbReference>
<protein>
    <submittedName>
        <fullName evidence="1">Uncharacterized protein</fullName>
    </submittedName>
</protein>
<dbReference type="KEGG" id="sbf:JCM31447_11380"/>
<keyword evidence="2" id="KW-1185">Reference proteome</keyword>
<proteinExistence type="predicted"/>
<organism evidence="1 2">
    <name type="scientific">Fluviispira sanaruensis</name>
    <dbReference type="NCBI Taxonomy" id="2493639"/>
    <lineage>
        <taxon>Bacteria</taxon>
        <taxon>Pseudomonadati</taxon>
        <taxon>Bdellovibrionota</taxon>
        <taxon>Oligoflexia</taxon>
        <taxon>Silvanigrellales</taxon>
        <taxon>Silvanigrellaceae</taxon>
        <taxon>Fluviispira</taxon>
    </lineage>
</organism>
<evidence type="ECO:0000313" key="2">
    <source>
        <dbReference type="Proteomes" id="UP000291236"/>
    </source>
</evidence>
<name>A0A4P2VI61_FLUSA</name>
<accession>A0A4P2VI61</accession>
<dbReference type="EMBL" id="AP019368">
    <property type="protein sequence ID" value="BBH52696.1"/>
    <property type="molecule type" value="Genomic_DNA"/>
</dbReference>
<evidence type="ECO:0000313" key="1">
    <source>
        <dbReference type="EMBL" id="BBH52696.1"/>
    </source>
</evidence>
<sequence>MNTMIEKQKIFPSVTYLIGGERTLSDKTWEREQLYNKKNGIISFRNDYKILRNPIEIRDAREMLKLVFSQSLHPKLNLYY</sequence>
<gene>
    <name evidence="1" type="ORF">JCM31447_11380</name>
</gene>
<dbReference type="Proteomes" id="UP000291236">
    <property type="component" value="Chromosome"/>
</dbReference>
<dbReference type="AlphaFoldDB" id="A0A4P2VI61"/>
<reference evidence="1 2" key="1">
    <citation type="submission" date="2018-12" db="EMBL/GenBank/DDBJ databases">
        <title>Rubrispira sanarue gen. nov., sp., nov., a member of the order Silvanigrellales, isolated from a brackish lake in Hamamatsu Japan.</title>
        <authorList>
            <person name="Maejima Y."/>
            <person name="Iino T."/>
            <person name="Muraguchi Y."/>
            <person name="Fukuda K."/>
            <person name="Nojiri H."/>
            <person name="Ohkuma M."/>
            <person name="Moriuchi R."/>
            <person name="Dohra H."/>
            <person name="Kimbara K."/>
            <person name="Shintani M."/>
        </authorList>
    </citation>
    <scope>NUCLEOTIDE SEQUENCE [LARGE SCALE GENOMIC DNA]</scope>
    <source>
        <strain evidence="1 2">RF1110005</strain>
    </source>
</reference>